<dbReference type="PANTHER" id="PTHR34075:SF5">
    <property type="entry name" value="BLR3430 PROTEIN"/>
    <property type="match status" value="1"/>
</dbReference>
<dbReference type="RefSeq" id="WP_012616419.1">
    <property type="nucleotide sequence ID" value="NC_011831.1"/>
</dbReference>
<accession>B8G798</accession>
<feature type="domain" description="ChsH2 C-terminal OB-fold" evidence="1">
    <location>
        <begin position="47"/>
        <end position="109"/>
    </location>
</feature>
<dbReference type="Pfam" id="PF01796">
    <property type="entry name" value="OB_ChsH2_C"/>
    <property type="match status" value="1"/>
</dbReference>
<dbReference type="AlphaFoldDB" id="B8G798"/>
<dbReference type="InterPro" id="IPR002878">
    <property type="entry name" value="ChsH2_C"/>
</dbReference>
<dbReference type="SUPFAM" id="SSF50249">
    <property type="entry name" value="Nucleic acid-binding proteins"/>
    <property type="match status" value="1"/>
</dbReference>
<evidence type="ECO:0000259" key="1">
    <source>
        <dbReference type="Pfam" id="PF01796"/>
    </source>
</evidence>
<dbReference type="PANTHER" id="PTHR34075">
    <property type="entry name" value="BLR3430 PROTEIN"/>
    <property type="match status" value="1"/>
</dbReference>
<dbReference type="STRING" id="326427.Cagg_1145"/>
<keyword evidence="3" id="KW-1185">Reference proteome</keyword>
<evidence type="ECO:0000313" key="2">
    <source>
        <dbReference type="EMBL" id="ACL24055.1"/>
    </source>
</evidence>
<organism evidence="2 3">
    <name type="scientific">Chloroflexus aggregans (strain MD-66 / DSM 9485)</name>
    <dbReference type="NCBI Taxonomy" id="326427"/>
    <lineage>
        <taxon>Bacteria</taxon>
        <taxon>Bacillati</taxon>
        <taxon>Chloroflexota</taxon>
        <taxon>Chloroflexia</taxon>
        <taxon>Chloroflexales</taxon>
        <taxon>Chloroflexineae</taxon>
        <taxon>Chloroflexaceae</taxon>
        <taxon>Chloroflexus</taxon>
    </lineage>
</organism>
<evidence type="ECO:0000313" key="3">
    <source>
        <dbReference type="Proteomes" id="UP000002508"/>
    </source>
</evidence>
<dbReference type="OrthoDB" id="7595207at2"/>
<dbReference type="InterPro" id="IPR052513">
    <property type="entry name" value="Thioester_dehydratase-like"/>
</dbReference>
<dbReference type="EMBL" id="CP001337">
    <property type="protein sequence ID" value="ACL24055.1"/>
    <property type="molecule type" value="Genomic_DNA"/>
</dbReference>
<gene>
    <name evidence="2" type="ordered locus">Cagg_1145</name>
</gene>
<sequence length="133" mass="15239">MNIARHWRERISRYRLEGQRHRHTGEVRFPAQPPTLDEDPNDWEPYQLSGRGEIYSFSVIRQAPSGFESLGIYPVALVRLEEGPLVTAQLTDCDEADLAIGMPVEMVTRRLMDTGEDGVLVYGYKFRPCLRSS</sequence>
<dbReference type="InterPro" id="IPR012340">
    <property type="entry name" value="NA-bd_OB-fold"/>
</dbReference>
<name>B8G798_CHLAD</name>
<dbReference type="eggNOG" id="COG1545">
    <property type="taxonomic scope" value="Bacteria"/>
</dbReference>
<protein>
    <recommendedName>
        <fullName evidence="1">ChsH2 C-terminal OB-fold domain-containing protein</fullName>
    </recommendedName>
</protein>
<dbReference type="KEGG" id="cag:Cagg_1145"/>
<dbReference type="Proteomes" id="UP000002508">
    <property type="component" value="Chromosome"/>
</dbReference>
<dbReference type="HOGENOM" id="CLU_119412_2_2_0"/>
<proteinExistence type="predicted"/>
<reference evidence="2" key="1">
    <citation type="submission" date="2008-12" db="EMBL/GenBank/DDBJ databases">
        <title>Complete sequence of Chloroflexus aggregans DSM 9485.</title>
        <authorList>
            <consortium name="US DOE Joint Genome Institute"/>
            <person name="Lucas S."/>
            <person name="Copeland A."/>
            <person name="Lapidus A."/>
            <person name="Glavina del Rio T."/>
            <person name="Dalin E."/>
            <person name="Tice H."/>
            <person name="Pitluck S."/>
            <person name="Foster B."/>
            <person name="Larimer F."/>
            <person name="Land M."/>
            <person name="Hauser L."/>
            <person name="Kyrpides N."/>
            <person name="Mikhailova N."/>
            <person name="Bryant D."/>
            <person name="Richardson P."/>
        </authorList>
    </citation>
    <scope>NUCLEOTIDE SEQUENCE</scope>
    <source>
        <strain evidence="2">DSM 9485</strain>
    </source>
</reference>